<comment type="caution">
    <text evidence="1">The sequence shown here is derived from an EMBL/GenBank/DDBJ whole genome shotgun (WGS) entry which is preliminary data.</text>
</comment>
<evidence type="ECO:0000313" key="2">
    <source>
        <dbReference type="Proteomes" id="UP001186974"/>
    </source>
</evidence>
<dbReference type="Proteomes" id="UP001186974">
    <property type="component" value="Unassembled WGS sequence"/>
</dbReference>
<organism evidence="1 2">
    <name type="scientific">Coniosporium uncinatum</name>
    <dbReference type="NCBI Taxonomy" id="93489"/>
    <lineage>
        <taxon>Eukaryota</taxon>
        <taxon>Fungi</taxon>
        <taxon>Dikarya</taxon>
        <taxon>Ascomycota</taxon>
        <taxon>Pezizomycotina</taxon>
        <taxon>Dothideomycetes</taxon>
        <taxon>Dothideomycetes incertae sedis</taxon>
        <taxon>Coniosporium</taxon>
    </lineage>
</organism>
<proteinExistence type="predicted"/>
<gene>
    <name evidence="1" type="ORF">LTS18_011589</name>
</gene>
<reference evidence="1" key="1">
    <citation type="submission" date="2024-09" db="EMBL/GenBank/DDBJ databases">
        <title>Black Yeasts Isolated from many extreme environments.</title>
        <authorList>
            <person name="Coleine C."/>
            <person name="Stajich J.E."/>
            <person name="Selbmann L."/>
        </authorList>
    </citation>
    <scope>NUCLEOTIDE SEQUENCE</scope>
    <source>
        <strain evidence="1">CCFEE 5737</strain>
    </source>
</reference>
<keyword evidence="2" id="KW-1185">Reference proteome</keyword>
<name>A0ACC3DWQ0_9PEZI</name>
<evidence type="ECO:0000313" key="1">
    <source>
        <dbReference type="EMBL" id="KAK3080957.1"/>
    </source>
</evidence>
<accession>A0ACC3DWQ0</accession>
<dbReference type="EMBL" id="JAWDJW010000337">
    <property type="protein sequence ID" value="KAK3080957.1"/>
    <property type="molecule type" value="Genomic_DNA"/>
</dbReference>
<sequence>MAAFRYLTQTARRTPTSVFYATRSYRTTAVRFAGKEDKLHEEGRAEEIDQHKDDMLKKQKEGKGHWKEELASSSESIVKADRGDVEASGETISQLQKETAALLSKDTKDK</sequence>
<protein>
    <submittedName>
        <fullName evidence="1">Uncharacterized protein</fullName>
    </submittedName>
</protein>